<dbReference type="AlphaFoldDB" id="A0A317WKH9"/>
<comment type="caution">
    <text evidence="1">The sequence shown here is derived from an EMBL/GenBank/DDBJ whole genome shotgun (WGS) entry which is preliminary data.</text>
</comment>
<keyword evidence="2" id="KW-1185">Reference proteome</keyword>
<evidence type="ECO:0000313" key="1">
    <source>
        <dbReference type="EMBL" id="PWY85577.1"/>
    </source>
</evidence>
<sequence length="84" mass="9476">MPPPEEAIVEHALAEVQKAAMNDSLRKLLQSHLIRHCPSEKLQAFHKSNDNYKKYMMSYLAQTMAIYVAESFGRALASELGKTP</sequence>
<dbReference type="GeneID" id="37052120"/>
<reference evidence="1" key="1">
    <citation type="submission" date="2016-12" db="EMBL/GenBank/DDBJ databases">
        <title>The genomes of Aspergillus section Nigri reveals drivers in fungal speciation.</title>
        <authorList>
            <consortium name="DOE Joint Genome Institute"/>
            <person name="Vesth T.C."/>
            <person name="Nybo J."/>
            <person name="Theobald S."/>
            <person name="Brandl J."/>
            <person name="Frisvad J.C."/>
            <person name="Nielsen K.F."/>
            <person name="Lyhne E.K."/>
            <person name="Kogle M.E."/>
            <person name="Kuo A."/>
            <person name="Riley R."/>
            <person name="Clum A."/>
            <person name="Nolan M."/>
            <person name="Lipzen A."/>
            <person name="Salamov A."/>
            <person name="Henrissat B."/>
            <person name="Wiebenga A."/>
            <person name="De vries R.P."/>
            <person name="Grigoriev I.V."/>
            <person name="Mortensen U.H."/>
            <person name="Andersen M.R."/>
            <person name="Baker S.E."/>
        </authorList>
    </citation>
    <scope>NUCLEOTIDE SEQUENCE</scope>
    <source>
        <strain evidence="1">CBS 122712</strain>
    </source>
</reference>
<evidence type="ECO:0000313" key="2">
    <source>
        <dbReference type="Proteomes" id="UP000246171"/>
    </source>
</evidence>
<protein>
    <submittedName>
        <fullName evidence="1">Uncharacterized protein</fullName>
    </submittedName>
</protein>
<dbReference type="OrthoDB" id="4495630at2759"/>
<name>A0A317WKH9_ASPEC</name>
<dbReference type="Proteomes" id="UP000246171">
    <property type="component" value="Unassembled WGS sequence"/>
</dbReference>
<gene>
    <name evidence="1" type="ORF">BO83DRAFT_374284</name>
</gene>
<dbReference type="RefSeq" id="XP_025393497.1">
    <property type="nucleotide sequence ID" value="XM_025530158.1"/>
</dbReference>
<proteinExistence type="predicted"/>
<accession>A0A317WKH9</accession>
<dbReference type="EMBL" id="MSFU01000001">
    <property type="protein sequence ID" value="PWY85577.1"/>
    <property type="molecule type" value="Genomic_DNA"/>
</dbReference>
<dbReference type="VEuPathDB" id="FungiDB:BO83DRAFT_374284"/>
<organism evidence="1 2">
    <name type="scientific">Aspergillus eucalypticola (strain CBS 122712 / IBT 29274)</name>
    <dbReference type="NCBI Taxonomy" id="1448314"/>
    <lineage>
        <taxon>Eukaryota</taxon>
        <taxon>Fungi</taxon>
        <taxon>Dikarya</taxon>
        <taxon>Ascomycota</taxon>
        <taxon>Pezizomycotina</taxon>
        <taxon>Eurotiomycetes</taxon>
        <taxon>Eurotiomycetidae</taxon>
        <taxon>Eurotiales</taxon>
        <taxon>Aspergillaceae</taxon>
        <taxon>Aspergillus</taxon>
        <taxon>Aspergillus subgen. Circumdati</taxon>
    </lineage>
</organism>